<dbReference type="EMBL" id="JXTC01000107">
    <property type="protein sequence ID" value="PON88370.1"/>
    <property type="molecule type" value="Genomic_DNA"/>
</dbReference>
<accession>A0A2P5ES47</accession>
<dbReference type="Proteomes" id="UP000237000">
    <property type="component" value="Unassembled WGS sequence"/>
</dbReference>
<feature type="compositionally biased region" description="Basic and acidic residues" evidence="1">
    <location>
        <begin position="81"/>
        <end position="93"/>
    </location>
</feature>
<gene>
    <name evidence="2" type="ORF">TorRG33x02_159570</name>
</gene>
<proteinExistence type="predicted"/>
<reference evidence="3" key="1">
    <citation type="submission" date="2016-06" db="EMBL/GenBank/DDBJ databases">
        <title>Parallel loss of symbiosis genes in relatives of nitrogen-fixing non-legume Parasponia.</title>
        <authorList>
            <person name="Van Velzen R."/>
            <person name="Holmer R."/>
            <person name="Bu F."/>
            <person name="Rutten L."/>
            <person name="Van Zeijl A."/>
            <person name="Liu W."/>
            <person name="Santuari L."/>
            <person name="Cao Q."/>
            <person name="Sharma T."/>
            <person name="Shen D."/>
            <person name="Roswanjaya Y."/>
            <person name="Wardhani T."/>
            <person name="Kalhor M.S."/>
            <person name="Jansen J."/>
            <person name="Van den Hoogen J."/>
            <person name="Gungor B."/>
            <person name="Hartog M."/>
            <person name="Hontelez J."/>
            <person name="Verver J."/>
            <person name="Yang W.-C."/>
            <person name="Schijlen E."/>
            <person name="Repin R."/>
            <person name="Schilthuizen M."/>
            <person name="Schranz E."/>
            <person name="Heidstra R."/>
            <person name="Miyata K."/>
            <person name="Fedorova E."/>
            <person name="Kohlen W."/>
            <person name="Bisseling T."/>
            <person name="Smit S."/>
            <person name="Geurts R."/>
        </authorList>
    </citation>
    <scope>NUCLEOTIDE SEQUENCE [LARGE SCALE GENOMIC DNA]</scope>
    <source>
        <strain evidence="3">cv. RG33-2</strain>
    </source>
</reference>
<keyword evidence="3" id="KW-1185">Reference proteome</keyword>
<dbReference type="InParanoid" id="A0A2P5ES47"/>
<feature type="region of interest" description="Disordered" evidence="1">
    <location>
        <begin position="81"/>
        <end position="116"/>
    </location>
</feature>
<dbReference type="AlphaFoldDB" id="A0A2P5ES47"/>
<evidence type="ECO:0000313" key="3">
    <source>
        <dbReference type="Proteomes" id="UP000237000"/>
    </source>
</evidence>
<name>A0A2P5ES47_TREOI</name>
<feature type="region of interest" description="Disordered" evidence="1">
    <location>
        <begin position="1"/>
        <end position="23"/>
    </location>
</feature>
<protein>
    <submittedName>
        <fullName evidence="2">Uncharacterized protein</fullName>
    </submittedName>
</protein>
<sequence>MMSSTMAMGGVSPLPFEEKQSTSPPPLLLSLLGLFDIVLGDRLLELEVYGVYGSYRFSLVLPCFFQDLVLMMMMKRERECNEMDQVKAEEKNRALSSRRRRKEPESSRFEGQSHSR</sequence>
<organism evidence="2 3">
    <name type="scientific">Trema orientale</name>
    <name type="common">Charcoal tree</name>
    <name type="synonym">Celtis orientalis</name>
    <dbReference type="NCBI Taxonomy" id="63057"/>
    <lineage>
        <taxon>Eukaryota</taxon>
        <taxon>Viridiplantae</taxon>
        <taxon>Streptophyta</taxon>
        <taxon>Embryophyta</taxon>
        <taxon>Tracheophyta</taxon>
        <taxon>Spermatophyta</taxon>
        <taxon>Magnoliopsida</taxon>
        <taxon>eudicotyledons</taxon>
        <taxon>Gunneridae</taxon>
        <taxon>Pentapetalae</taxon>
        <taxon>rosids</taxon>
        <taxon>fabids</taxon>
        <taxon>Rosales</taxon>
        <taxon>Cannabaceae</taxon>
        <taxon>Trema</taxon>
    </lineage>
</organism>
<evidence type="ECO:0000256" key="1">
    <source>
        <dbReference type="SAM" id="MobiDB-lite"/>
    </source>
</evidence>
<evidence type="ECO:0000313" key="2">
    <source>
        <dbReference type="EMBL" id="PON88370.1"/>
    </source>
</evidence>
<comment type="caution">
    <text evidence="2">The sequence shown here is derived from an EMBL/GenBank/DDBJ whole genome shotgun (WGS) entry which is preliminary data.</text>
</comment>
<feature type="compositionally biased region" description="Basic and acidic residues" evidence="1">
    <location>
        <begin position="102"/>
        <end position="116"/>
    </location>
</feature>
<dbReference type="OrthoDB" id="10349475at2759"/>